<dbReference type="InterPro" id="IPR001501">
    <property type="entry name" value="Ni-dep_hyd_lsu"/>
</dbReference>
<keyword evidence="9" id="KW-1185">Reference proteome</keyword>
<evidence type="ECO:0000256" key="7">
    <source>
        <dbReference type="PIRSR" id="PIRSR601501-1"/>
    </source>
</evidence>
<dbReference type="PANTHER" id="PTHR42958:SF4">
    <property type="entry name" value="HYDROGENASE EXPRESSION_FORMATION PROTEIN HUPK"/>
    <property type="match status" value="1"/>
</dbReference>
<reference evidence="9" key="1">
    <citation type="submission" date="2017-04" db="EMBL/GenBank/DDBJ databases">
        <authorList>
            <person name="Varghese N."/>
            <person name="Submissions S."/>
        </authorList>
    </citation>
    <scope>NUCLEOTIDE SEQUENCE [LARGE SCALE GENOMIC DNA]</scope>
    <source>
        <strain evidence="9">DSM 16512</strain>
    </source>
</reference>
<comment type="similarity">
    <text evidence="3">Belongs to the [NiFe]/[NiFeSe] hydrogenase large subunit family.</text>
</comment>
<dbReference type="Pfam" id="PF00374">
    <property type="entry name" value="NiFeSe_Hases"/>
    <property type="match status" value="2"/>
</dbReference>
<keyword evidence="4 7" id="KW-0533">Nickel</keyword>
<dbReference type="InterPro" id="IPR050867">
    <property type="entry name" value="NiFe/NiFeSe_hydrgnase_LSU"/>
</dbReference>
<proteinExistence type="inferred from homology"/>
<keyword evidence="5 7" id="KW-0479">Metal-binding</keyword>
<dbReference type="STRING" id="1069081.SAMN05660197_1617"/>
<comment type="cofactor">
    <cofactor evidence="1 7">
        <name>Ni(2+)</name>
        <dbReference type="ChEBI" id="CHEBI:49786"/>
    </cofactor>
</comment>
<dbReference type="AlphaFoldDB" id="A0A1W1WUC0"/>
<evidence type="ECO:0000256" key="1">
    <source>
        <dbReference type="ARBA" id="ARBA00001967"/>
    </source>
</evidence>
<feature type="binding site" evidence="7">
    <location>
        <position position="396"/>
    </location>
    <ligand>
        <name>Fe cation</name>
        <dbReference type="ChEBI" id="CHEBI:24875"/>
    </ligand>
</feature>
<evidence type="ECO:0000256" key="5">
    <source>
        <dbReference type="ARBA" id="ARBA00022723"/>
    </source>
</evidence>
<dbReference type="PROSITE" id="PS00507">
    <property type="entry name" value="NI_HGENASE_L_1"/>
    <property type="match status" value="1"/>
</dbReference>
<dbReference type="InterPro" id="IPR018194">
    <property type="entry name" value="Ni-dep_hyd_lsu_Ni_BS"/>
</dbReference>
<feature type="binding site" evidence="7">
    <location>
        <position position="57"/>
    </location>
    <ligand>
        <name>Ni(2+)</name>
        <dbReference type="ChEBI" id="CHEBI:49786"/>
    </ligand>
</feature>
<dbReference type="InterPro" id="IPR029014">
    <property type="entry name" value="NiFe-Hase_large"/>
</dbReference>
<feature type="binding site" evidence="7">
    <location>
        <position position="60"/>
    </location>
    <ligand>
        <name>Ni(2+)</name>
        <dbReference type="ChEBI" id="CHEBI:49786"/>
    </ligand>
</feature>
<organism evidence="8 9">
    <name type="scientific">Nitratiruptor tergarcus DSM 16512</name>
    <dbReference type="NCBI Taxonomy" id="1069081"/>
    <lineage>
        <taxon>Bacteria</taxon>
        <taxon>Pseudomonadati</taxon>
        <taxon>Campylobacterota</taxon>
        <taxon>Epsilonproteobacteria</taxon>
        <taxon>Nautiliales</taxon>
        <taxon>Nitratiruptoraceae</taxon>
        <taxon>Nitratiruptor</taxon>
    </lineage>
</organism>
<feature type="binding site" evidence="7">
    <location>
        <position position="399"/>
    </location>
    <ligand>
        <name>Mg(2+)</name>
        <dbReference type="ChEBI" id="CHEBI:18420"/>
    </ligand>
</feature>
<dbReference type="Gene3D" id="1.10.645.10">
    <property type="entry name" value="Cytochrome-c3 Hydrogenase, chain B"/>
    <property type="match status" value="1"/>
</dbReference>
<dbReference type="Proteomes" id="UP000192602">
    <property type="component" value="Unassembled WGS sequence"/>
</dbReference>
<evidence type="ECO:0000256" key="4">
    <source>
        <dbReference type="ARBA" id="ARBA00022596"/>
    </source>
</evidence>
<evidence type="ECO:0000256" key="3">
    <source>
        <dbReference type="ARBA" id="ARBA00009292"/>
    </source>
</evidence>
<sequence>MKIEILQKVEGEVYLHYKWNETIIEDVEIEFLHYRGIEKILLGKDPLDALVINPRICGICGHAHLRATVEALENAFGIIPTQKAKTIREITTFCEILQNHLKWFYLVIAPFLLDNVRFFAIQPAIVNINKIIALFGGQYPHNSYMLPGGVTCDPTTIEIFKAKNYLAQAKDTIKMQLFKNCTDLKDILKEKSDFGNILRKLITYSTVGQSYDRFVVLGENSLIKPAKILKTSVKPISVKFIKETDISVTYRGRFYETGPLARMLLLRYPLIMQLHRRFKDALVTRVAARVVEIDVIMKILEQLLDSILLSEPSCIDNKQKDGYGMGVVEAARGSLIHRVWVENGTIAKYQIITPTQWNLLQGTKEYPGVARKAIQGLKDTKTAELIFRSFDICSVCTTH</sequence>
<gene>
    <name evidence="8" type="ORF">SAMN05660197_1617</name>
</gene>
<keyword evidence="7" id="KW-0460">Magnesium</keyword>
<dbReference type="OrthoDB" id="9761717at2"/>
<feature type="binding site" evidence="7">
    <location>
        <position position="393"/>
    </location>
    <ligand>
        <name>Ni(2+)</name>
        <dbReference type="ChEBI" id="CHEBI:49786"/>
    </ligand>
</feature>
<comment type="cofactor">
    <cofactor evidence="7">
        <name>Fe cation</name>
        <dbReference type="ChEBI" id="CHEBI:24875"/>
    </cofactor>
</comment>
<evidence type="ECO:0000313" key="8">
    <source>
        <dbReference type="EMBL" id="SMC09795.1"/>
    </source>
</evidence>
<evidence type="ECO:0000256" key="2">
    <source>
        <dbReference type="ARBA" id="ARBA00004196"/>
    </source>
</evidence>
<feature type="binding site" evidence="7">
    <location>
        <position position="351"/>
    </location>
    <ligand>
        <name>Mg(2+)</name>
        <dbReference type="ChEBI" id="CHEBI:18420"/>
    </ligand>
</feature>
<dbReference type="EMBL" id="FWWZ01000001">
    <property type="protein sequence ID" value="SMC09795.1"/>
    <property type="molecule type" value="Genomic_DNA"/>
</dbReference>
<dbReference type="RefSeq" id="WP_084276045.1">
    <property type="nucleotide sequence ID" value="NZ_AP026671.1"/>
</dbReference>
<dbReference type="GO" id="GO:0016151">
    <property type="term" value="F:nickel cation binding"/>
    <property type="evidence" value="ECO:0007669"/>
    <property type="project" value="InterPro"/>
</dbReference>
<name>A0A1W1WUC0_9BACT</name>
<comment type="subcellular location">
    <subcellularLocation>
        <location evidence="2">Cell envelope</location>
    </subcellularLocation>
</comment>
<dbReference type="PANTHER" id="PTHR42958">
    <property type="entry name" value="HYDROGENASE-2 LARGE CHAIN"/>
    <property type="match status" value="1"/>
</dbReference>
<dbReference type="SUPFAM" id="SSF56762">
    <property type="entry name" value="HydB/Nqo4-like"/>
    <property type="match status" value="1"/>
</dbReference>
<keyword evidence="6" id="KW-0560">Oxidoreductase</keyword>
<accession>A0A1W1WUC0</accession>
<dbReference type="GO" id="GO:0008901">
    <property type="term" value="F:ferredoxin hydrogenase activity"/>
    <property type="evidence" value="ECO:0007669"/>
    <property type="project" value="InterPro"/>
</dbReference>
<keyword evidence="7" id="KW-0408">Iron</keyword>
<protein>
    <submittedName>
        <fullName evidence="8">Ni,Fe-hydrogenase I large subunit</fullName>
    </submittedName>
</protein>
<evidence type="ECO:0000256" key="6">
    <source>
        <dbReference type="ARBA" id="ARBA00023002"/>
    </source>
</evidence>
<evidence type="ECO:0000313" key="9">
    <source>
        <dbReference type="Proteomes" id="UP000192602"/>
    </source>
</evidence>
<feature type="binding site" evidence="7">
    <location>
        <position position="60"/>
    </location>
    <ligand>
        <name>Fe cation</name>
        <dbReference type="ChEBI" id="CHEBI:24875"/>
    </ligand>
</feature>
<feature type="binding site" evidence="7">
    <location>
        <position position="38"/>
    </location>
    <ligand>
        <name>Mg(2+)</name>
        <dbReference type="ChEBI" id="CHEBI:18420"/>
    </ligand>
</feature>
<dbReference type="GO" id="GO:0030313">
    <property type="term" value="C:cell envelope"/>
    <property type="evidence" value="ECO:0007669"/>
    <property type="project" value="UniProtKB-SubCell"/>
</dbReference>